<dbReference type="InterPro" id="IPR017599">
    <property type="entry name" value="DNA_S_DndD"/>
</dbReference>
<reference evidence="3 4" key="1">
    <citation type="submission" date="2018-04" db="EMBL/GenBank/DDBJ databases">
        <title>Genomic Encyclopedia of Archaeal and Bacterial Type Strains, Phase II (KMG-II): from individual species to whole genera.</title>
        <authorList>
            <person name="Goeker M."/>
        </authorList>
    </citation>
    <scope>NUCLEOTIDE SEQUENCE [LARGE SCALE GENOMIC DNA]</scope>
    <source>
        <strain evidence="3 4">DSM 5822</strain>
    </source>
</reference>
<dbReference type="NCBIfam" id="TIGR03185">
    <property type="entry name" value="DNA_S_dndD"/>
    <property type="match status" value="1"/>
</dbReference>
<evidence type="ECO:0000256" key="1">
    <source>
        <dbReference type="SAM" id="Coils"/>
    </source>
</evidence>
<dbReference type="GO" id="GO:0016887">
    <property type="term" value="F:ATP hydrolysis activity"/>
    <property type="evidence" value="ECO:0007669"/>
    <property type="project" value="InterPro"/>
</dbReference>
<dbReference type="PANTHER" id="PTHR32114">
    <property type="entry name" value="ABC TRANSPORTER ABCH.3"/>
    <property type="match status" value="1"/>
</dbReference>
<evidence type="ECO:0000259" key="2">
    <source>
        <dbReference type="Pfam" id="PF13476"/>
    </source>
</evidence>
<dbReference type="GO" id="GO:0006302">
    <property type="term" value="P:double-strand break repair"/>
    <property type="evidence" value="ECO:0007669"/>
    <property type="project" value="InterPro"/>
</dbReference>
<accession>A0A2T5IXA5</accession>
<dbReference type="Gene3D" id="3.40.50.300">
    <property type="entry name" value="P-loop containing nucleotide triphosphate hydrolases"/>
    <property type="match status" value="2"/>
</dbReference>
<comment type="caution">
    <text evidence="3">The sequence shown here is derived from an EMBL/GenBank/DDBJ whole genome shotgun (WGS) entry which is preliminary data.</text>
</comment>
<keyword evidence="1" id="KW-0175">Coiled coil</keyword>
<dbReference type="OrthoDB" id="7029750at2"/>
<dbReference type="InterPro" id="IPR027417">
    <property type="entry name" value="P-loop_NTPase"/>
</dbReference>
<protein>
    <submittedName>
        <fullName evidence="3">DNA sulfur modification protein DndD</fullName>
    </submittedName>
</protein>
<proteinExistence type="predicted"/>
<organism evidence="3 4">
    <name type="scientific">Agitococcus lubricus</name>
    <dbReference type="NCBI Taxonomy" id="1077255"/>
    <lineage>
        <taxon>Bacteria</taxon>
        <taxon>Pseudomonadati</taxon>
        <taxon>Pseudomonadota</taxon>
        <taxon>Gammaproteobacteria</taxon>
        <taxon>Moraxellales</taxon>
        <taxon>Moraxellaceae</taxon>
        <taxon>Agitococcus</taxon>
    </lineage>
</organism>
<name>A0A2T5IXA5_9GAMM</name>
<dbReference type="Pfam" id="PF13476">
    <property type="entry name" value="AAA_23"/>
    <property type="match status" value="1"/>
</dbReference>
<evidence type="ECO:0000313" key="4">
    <source>
        <dbReference type="Proteomes" id="UP000244223"/>
    </source>
</evidence>
<gene>
    <name evidence="3" type="ORF">C8N29_111106</name>
</gene>
<dbReference type="SUPFAM" id="SSF52540">
    <property type="entry name" value="P-loop containing nucleoside triphosphate hydrolases"/>
    <property type="match status" value="1"/>
</dbReference>
<feature type="coiled-coil region" evidence="1">
    <location>
        <begin position="236"/>
        <end position="295"/>
    </location>
</feature>
<dbReference type="PANTHER" id="PTHR32114:SF2">
    <property type="entry name" value="ABC TRANSPORTER ABCH.3"/>
    <property type="match status" value="1"/>
</dbReference>
<keyword evidence="4" id="KW-1185">Reference proteome</keyword>
<dbReference type="AlphaFoldDB" id="A0A2T5IXA5"/>
<sequence length="664" mass="75640">MIIKKLVLHNFRVFRGTHEIDLSPRKEKGLSKPIVLFGGLNGAGKTSILTAVRFALYGRLAFEHLVNNQDYINQLNELIHNGINNTQSPKEASVSLTFTYNKDGKESEFTVIRSWERDKKDQLFLQQDGEALTELNYDQCQGFLNELIPSGIADLFFFDGEKISALAEDESGKVLQTAVRRLLGLDLVSKLRNDLVIYLKRQDAKGLGKNFQEQLIQLSQSKEMFSHQAEQYRFEADHIKINIETLKADIRTQEAKLSAQGGAFAYTKAQEQQKVNTLLKEKEQLEKEIRQEFEGTLSYALAPTALSKLLAQLDAESIIKQEKSVSKELKLFAKTLSKNLSRHYAKIETEVEESLKKYLHDHLKTAKTNIIFDLSERETSAISHAINNDSAKSWQTFNQARNKLAEVEIELENASTNIQRAPDDEQLLDIFKAVRELDAKLQLETQKYIALLLKAKQAKQNELNCARQIQKLHDQHKAEYGSSSAIEHAQETIRLLDEYAEALTESRVQTLAANFTQAYRKLARKEDLQISARINPQTFDVELVNEDSLAIQRKSLSAGEKQIYAIAILEALAKTSGRHLPVIIDTPLGRLDSKHRDKLIEYYFPHASHQVIILSTDTEVDEQYFAEHLQAHISHSYQINFDGAAKSSWLTTGYFWEQRCLEIS</sequence>
<dbReference type="Proteomes" id="UP000244223">
    <property type="component" value="Unassembled WGS sequence"/>
</dbReference>
<evidence type="ECO:0000313" key="3">
    <source>
        <dbReference type="EMBL" id="PTQ88583.1"/>
    </source>
</evidence>
<dbReference type="RefSeq" id="WP_107866214.1">
    <property type="nucleotide sequence ID" value="NZ_QAON01000011.1"/>
</dbReference>
<dbReference type="EMBL" id="QAON01000011">
    <property type="protein sequence ID" value="PTQ88583.1"/>
    <property type="molecule type" value="Genomic_DNA"/>
</dbReference>
<dbReference type="InterPro" id="IPR038729">
    <property type="entry name" value="Rad50/SbcC_AAA"/>
</dbReference>
<feature type="domain" description="Rad50/SbcC-type AAA" evidence="2">
    <location>
        <begin position="5"/>
        <end position="289"/>
    </location>
</feature>